<feature type="transmembrane region" description="Helical" evidence="15">
    <location>
        <begin position="6"/>
        <end position="23"/>
    </location>
</feature>
<gene>
    <name evidence="16" type="primary">nad4l</name>
</gene>
<evidence type="ECO:0000256" key="1">
    <source>
        <dbReference type="ARBA" id="ARBA00004225"/>
    </source>
</evidence>
<dbReference type="InterPro" id="IPR001133">
    <property type="entry name" value="NADH_UbQ_OxRdtase_chain4L/K"/>
</dbReference>
<feature type="transmembrane region" description="Helical" evidence="15">
    <location>
        <begin position="61"/>
        <end position="82"/>
    </location>
</feature>
<comment type="function">
    <text evidence="15">Core subunit of the mitochondrial membrane respiratory chain NADH dehydrogenase (Complex I) which catalyzes electron transfer from NADH through the respiratory chain, using ubiquinone as an electron acceptor.</text>
</comment>
<feature type="transmembrane region" description="Helical" evidence="15">
    <location>
        <begin position="28"/>
        <end position="49"/>
    </location>
</feature>
<dbReference type="InterPro" id="IPR039428">
    <property type="entry name" value="NUOK/Mnh_C1-like"/>
</dbReference>
<evidence type="ECO:0000256" key="9">
    <source>
        <dbReference type="ARBA" id="ARBA00022982"/>
    </source>
</evidence>
<evidence type="ECO:0000256" key="8">
    <source>
        <dbReference type="ARBA" id="ARBA00022967"/>
    </source>
</evidence>
<evidence type="ECO:0000256" key="13">
    <source>
        <dbReference type="ARBA" id="ARBA00023128"/>
    </source>
</evidence>
<keyword evidence="8 15" id="KW-1278">Translocase</keyword>
<evidence type="ECO:0000256" key="12">
    <source>
        <dbReference type="ARBA" id="ARBA00023075"/>
    </source>
</evidence>
<dbReference type="PANTHER" id="PTHR11434:SF0">
    <property type="entry name" value="NADH-UBIQUINONE OXIDOREDUCTASE CHAIN 4L"/>
    <property type="match status" value="1"/>
</dbReference>
<evidence type="ECO:0000256" key="14">
    <source>
        <dbReference type="ARBA" id="ARBA00023136"/>
    </source>
</evidence>
<keyword evidence="12 15" id="KW-0830">Ubiquinone</keyword>
<keyword evidence="5 15" id="KW-0813">Transport</keyword>
<comment type="catalytic activity">
    <reaction evidence="15">
        <text>a ubiquinone + NADH + 5 H(+)(in) = a ubiquinol + NAD(+) + 4 H(+)(out)</text>
        <dbReference type="Rhea" id="RHEA:29091"/>
        <dbReference type="Rhea" id="RHEA-COMP:9565"/>
        <dbReference type="Rhea" id="RHEA-COMP:9566"/>
        <dbReference type="ChEBI" id="CHEBI:15378"/>
        <dbReference type="ChEBI" id="CHEBI:16389"/>
        <dbReference type="ChEBI" id="CHEBI:17976"/>
        <dbReference type="ChEBI" id="CHEBI:57540"/>
        <dbReference type="ChEBI" id="CHEBI:57945"/>
        <dbReference type="EC" id="7.1.1.2"/>
    </reaction>
</comment>
<evidence type="ECO:0000256" key="3">
    <source>
        <dbReference type="ARBA" id="ARBA00012944"/>
    </source>
</evidence>
<keyword evidence="10 15" id="KW-1133">Transmembrane helix</keyword>
<dbReference type="GO" id="GO:0030964">
    <property type="term" value="C:NADH dehydrogenase complex"/>
    <property type="evidence" value="ECO:0007669"/>
    <property type="project" value="TreeGrafter"/>
</dbReference>
<keyword evidence="6 15" id="KW-0679">Respiratory chain</keyword>
<protein>
    <recommendedName>
        <fullName evidence="4 15">NADH-ubiquinone oxidoreductase chain 4L</fullName>
        <ecNumber evidence="3 15">7.1.1.2</ecNumber>
    </recommendedName>
</protein>
<evidence type="ECO:0000256" key="7">
    <source>
        <dbReference type="ARBA" id="ARBA00022692"/>
    </source>
</evidence>
<evidence type="ECO:0000256" key="6">
    <source>
        <dbReference type="ARBA" id="ARBA00022660"/>
    </source>
</evidence>
<keyword evidence="11 15" id="KW-0520">NAD</keyword>
<geneLocation type="mitochondrion" evidence="16"/>
<keyword evidence="14 15" id="KW-0472">Membrane</keyword>
<accession>A0A0A7LUZ7</accession>
<proteinExistence type="inferred from homology"/>
<sequence length="98" mass="10660">MSTFYLTLISTLGFMMALLALSLQYKHLLSILLSLEAATMNIFIMMFSVSNNISFSGQTSLILITLGACEASLGLSILVSMIRSQGNDYVSSFTSQKC</sequence>
<name>A0A0A7LUZ7_9CAEN</name>
<comment type="similarity">
    <text evidence="2 15">Belongs to the complex I subunit 4L family.</text>
</comment>
<dbReference type="Gene3D" id="1.10.287.3510">
    <property type="match status" value="1"/>
</dbReference>
<keyword evidence="13 15" id="KW-0496">Mitochondrion</keyword>
<evidence type="ECO:0000256" key="4">
    <source>
        <dbReference type="ARBA" id="ARBA00016612"/>
    </source>
</evidence>
<dbReference type="GO" id="GO:0008137">
    <property type="term" value="F:NADH dehydrogenase (ubiquinone) activity"/>
    <property type="evidence" value="ECO:0007669"/>
    <property type="project" value="UniProtKB-EC"/>
</dbReference>
<evidence type="ECO:0000256" key="5">
    <source>
        <dbReference type="ARBA" id="ARBA00022448"/>
    </source>
</evidence>
<dbReference type="EMBL" id="KM675481">
    <property type="protein sequence ID" value="AIZ68599.1"/>
    <property type="molecule type" value="Genomic_DNA"/>
</dbReference>
<keyword evidence="7 15" id="KW-0812">Transmembrane</keyword>
<reference evidence="16" key="1">
    <citation type="submission" date="2014-09" db="EMBL/GenBank/DDBJ databases">
        <authorList>
            <person name="Xu T."/>
            <person name="Sun J."/>
            <person name="Qiu J.-W."/>
        </authorList>
    </citation>
    <scope>NUCLEOTIDE SEQUENCE</scope>
</reference>
<evidence type="ECO:0000313" key="16">
    <source>
        <dbReference type="EMBL" id="AIZ68599.1"/>
    </source>
</evidence>
<dbReference type="GO" id="GO:0005743">
    <property type="term" value="C:mitochondrial inner membrane"/>
    <property type="evidence" value="ECO:0007669"/>
    <property type="project" value="UniProtKB-SubCell"/>
</dbReference>
<dbReference type="Pfam" id="PF00420">
    <property type="entry name" value="Oxidored_q2"/>
    <property type="match status" value="1"/>
</dbReference>
<comment type="subcellular location">
    <subcellularLocation>
        <location evidence="15">Mitochondrion inner membrane</location>
        <topology evidence="15">Multi-pass membrane protein</topology>
    </subcellularLocation>
    <subcellularLocation>
        <location evidence="1">Mitochondrion membrane</location>
        <topology evidence="1">Multi-pass membrane protein</topology>
    </subcellularLocation>
</comment>
<evidence type="ECO:0000256" key="10">
    <source>
        <dbReference type="ARBA" id="ARBA00022989"/>
    </source>
</evidence>
<dbReference type="AlphaFoldDB" id="A0A0A7LUZ7"/>
<evidence type="ECO:0000256" key="11">
    <source>
        <dbReference type="ARBA" id="ARBA00023027"/>
    </source>
</evidence>
<keyword evidence="9 15" id="KW-0249">Electron transport</keyword>
<evidence type="ECO:0000256" key="15">
    <source>
        <dbReference type="RuleBase" id="RU004419"/>
    </source>
</evidence>
<dbReference type="GO" id="GO:0042773">
    <property type="term" value="P:ATP synthesis coupled electron transport"/>
    <property type="evidence" value="ECO:0007669"/>
    <property type="project" value="UniProtKB-UniRule"/>
</dbReference>
<dbReference type="EC" id="7.1.1.2" evidence="3 15"/>
<dbReference type="PANTHER" id="PTHR11434">
    <property type="entry name" value="NADH-UBIQUINONE OXIDOREDUCTASE SUBUNIT ND4L"/>
    <property type="match status" value="1"/>
</dbReference>
<keyword evidence="15" id="KW-0999">Mitochondrion inner membrane</keyword>
<evidence type="ECO:0000256" key="2">
    <source>
        <dbReference type="ARBA" id="ARBA00010519"/>
    </source>
</evidence>
<organism evidence="16">
    <name type="scientific">Provanna sp. JWQ-2014</name>
    <dbReference type="NCBI Taxonomy" id="1582098"/>
    <lineage>
        <taxon>Eukaryota</taxon>
        <taxon>Metazoa</taxon>
        <taxon>Spiralia</taxon>
        <taxon>Lophotrochozoa</taxon>
        <taxon>Mollusca</taxon>
        <taxon>Gastropoda</taxon>
        <taxon>Caenogastropoda</taxon>
        <taxon>Caenogastropoda incertae sedis</taxon>
        <taxon>Abyssochrysoidea</taxon>
        <taxon>Provannidae</taxon>
        <taxon>Provanna</taxon>
    </lineage>
</organism>
<dbReference type="GO" id="GO:0016651">
    <property type="term" value="F:oxidoreductase activity, acting on NAD(P)H"/>
    <property type="evidence" value="ECO:0007669"/>
    <property type="project" value="InterPro"/>
</dbReference>